<feature type="non-terminal residue" evidence="2">
    <location>
        <position position="1"/>
    </location>
</feature>
<proteinExistence type="predicted"/>
<sequence>MICRNKDKKKGQQDTYNYWMETNVGVHIPFPDVSNTRYGSHGEASATIIVYRTYFIEFMWSVRETKDKIGYTNIEKNFALSLEDKPTLVEMCTLALYSIAVSRPFMAMVRQKQNILDLEPFFKRKVDFLTKIEDNPTIWTTEGQPHSEASLSGEEWDAWSLKVLDAVRTLAKDLSNLDDAVKAFVRGARTAFVENFSDEFKPGGEISRMSPEERAKYFFASTNDINEGALGSWRLAQRRRAAETLHKFNSSFKASQNNTEDFIRAVLTEESDEVYLRKEARALDESGVAAELREEQTLANRKKAEENRRKENARVDRLKSKEDAITQMSKNLVLEAHLIDRLKADELNRQLDYHHDAEKQLGLPTVGDYLILEHGEKRANEILDDIDCYIAVAPLFLRLQRFPQRRQFKQWTGDDSKALMKVYLPAIRGHVPNEMVQTIASFLDFCYFAWHTDITEDRLKTLDTALQWFYAYQEIFHQSGVQPTGFSLLCQHTLSHYWTLIEDFGAPGGLCSSITKSRHITAVKRPWWQSNCYKALGQMLLTN</sequence>
<dbReference type="EMBL" id="JANBPK010000027">
    <property type="protein sequence ID" value="KAJ2936690.1"/>
    <property type="molecule type" value="Genomic_DNA"/>
</dbReference>
<dbReference type="OrthoDB" id="3246627at2759"/>
<accession>A0A9W8JL21</accession>
<evidence type="ECO:0000313" key="2">
    <source>
        <dbReference type="EMBL" id="KAJ2936690.1"/>
    </source>
</evidence>
<keyword evidence="3" id="KW-1185">Reference proteome</keyword>
<evidence type="ECO:0000313" key="3">
    <source>
        <dbReference type="Proteomes" id="UP001140091"/>
    </source>
</evidence>
<evidence type="ECO:0000256" key="1">
    <source>
        <dbReference type="SAM" id="Coils"/>
    </source>
</evidence>
<feature type="coiled-coil region" evidence="1">
    <location>
        <begin position="289"/>
        <end position="321"/>
    </location>
</feature>
<comment type="caution">
    <text evidence="2">The sequence shown here is derived from an EMBL/GenBank/DDBJ whole genome shotgun (WGS) entry which is preliminary data.</text>
</comment>
<dbReference type="AlphaFoldDB" id="A0A9W8JL21"/>
<gene>
    <name evidence="2" type="ORF">H1R20_g396</name>
</gene>
<protein>
    <submittedName>
        <fullName evidence="2">Uncharacterized protein</fullName>
    </submittedName>
</protein>
<reference evidence="2" key="1">
    <citation type="submission" date="2022-06" db="EMBL/GenBank/DDBJ databases">
        <title>Genome Sequence of Candolleomyces eurysporus.</title>
        <authorList>
            <person name="Buettner E."/>
        </authorList>
    </citation>
    <scope>NUCLEOTIDE SEQUENCE</scope>
    <source>
        <strain evidence="2">VTCC 930004</strain>
    </source>
</reference>
<organism evidence="2 3">
    <name type="scientific">Candolleomyces eurysporus</name>
    <dbReference type="NCBI Taxonomy" id="2828524"/>
    <lineage>
        <taxon>Eukaryota</taxon>
        <taxon>Fungi</taxon>
        <taxon>Dikarya</taxon>
        <taxon>Basidiomycota</taxon>
        <taxon>Agaricomycotina</taxon>
        <taxon>Agaricomycetes</taxon>
        <taxon>Agaricomycetidae</taxon>
        <taxon>Agaricales</taxon>
        <taxon>Agaricineae</taxon>
        <taxon>Psathyrellaceae</taxon>
        <taxon>Candolleomyces</taxon>
    </lineage>
</organism>
<keyword evidence="1" id="KW-0175">Coiled coil</keyword>
<dbReference type="Proteomes" id="UP001140091">
    <property type="component" value="Unassembled WGS sequence"/>
</dbReference>
<name>A0A9W8JL21_9AGAR</name>